<feature type="compositionally biased region" description="Low complexity" evidence="3">
    <location>
        <begin position="501"/>
        <end position="512"/>
    </location>
</feature>
<sequence>MSQSKVDDSDPVDHAFSSEEELFLPKLGNAIQTKKKHRTLNCLLYLCILLIIALVCLSTYLALILKESNRSNATFKDHVYSPVEELVQYKNLVFTTGFGSERTPYQGPPTPERDALWDDLYLNFGISRIPRDSAAKLMNKTIPIPGEPGQYVIELNVFHQLHCLNMIRKRLYIEDGKYDPNHKLTGIEHLEHCYDALRQSLMCSADITPLPWVWSDKAQEAKEVARLSMYLGTAEKQDGDAGTVVKEQGDEPESSDNESENSDDYEEQKTGDERHLPRPSKRTIDKKLTVTGSKITHTADELDEGLSAKVQSQVTTRWQNRQFRIEKTLSKANRKARTLTFPSDLTQRLRPDFSQLLDARSGVSLVFRCAGLDSNEYPVIFNVAVKYISSTNLFDAKVFSAWDAQKRINIEADLLRAASARYPHYVLTMAPDLILCLIAAMDLRPEAYGEPNGRGIAITCDFHVFHHLRSAIELGETISWGKGSRGQLLMLGRRGEEEPVPLDLPVPKSTKSQTKKRKKLPEAAPEPFPANAINDQQAPTEFMQSYPFRPTLPSAPITKVFTAEEWERRNVHWLDQLMDPESTKEMFGSTIEEEVTEEIFPLISKARRNVLNQRAKSEDFNLDSRLPEAPILPQAEVEDDTSQEILNVETRTVKWSIRAIETAALSQPKAHQKTAAVIKQRTERLFACRDHEIDNHMLMAQRVAKLRES</sequence>
<name>A0A8H5JY03_9HYPO</name>
<organism evidence="5 6">
    <name type="scientific">Fusarium phyllophilum</name>
    <dbReference type="NCBI Taxonomy" id="47803"/>
    <lineage>
        <taxon>Eukaryota</taxon>
        <taxon>Fungi</taxon>
        <taxon>Dikarya</taxon>
        <taxon>Ascomycota</taxon>
        <taxon>Pezizomycotina</taxon>
        <taxon>Sordariomycetes</taxon>
        <taxon>Hypocreomycetidae</taxon>
        <taxon>Hypocreales</taxon>
        <taxon>Nectriaceae</taxon>
        <taxon>Fusarium</taxon>
        <taxon>Fusarium fujikuroi species complex</taxon>
    </lineage>
</organism>
<feature type="compositionally biased region" description="Low complexity" evidence="3">
    <location>
        <begin position="522"/>
        <end position="532"/>
    </location>
</feature>
<reference evidence="5 6" key="1">
    <citation type="submission" date="2020-05" db="EMBL/GenBank/DDBJ databases">
        <title>Identification and distribution of gene clusters putatively required for synthesis of sphingolipid metabolism inhibitors in phylogenetically diverse species of the filamentous fungus Fusarium.</title>
        <authorList>
            <person name="Kim H.-S."/>
            <person name="Busman M."/>
            <person name="Brown D.W."/>
            <person name="Divon H."/>
            <person name="Uhlig S."/>
            <person name="Proctor R.H."/>
        </authorList>
    </citation>
    <scope>NUCLEOTIDE SEQUENCE [LARGE SCALE GENOMIC DNA]</scope>
    <source>
        <strain evidence="5 6">NRRL 13617</strain>
    </source>
</reference>
<protein>
    <submittedName>
        <fullName evidence="5">Uncharacterized protein</fullName>
    </submittedName>
</protein>
<dbReference type="OrthoDB" id="3687641at2759"/>
<dbReference type="Pfam" id="PF11807">
    <property type="entry name" value="UstYa"/>
    <property type="match status" value="1"/>
</dbReference>
<feature type="transmembrane region" description="Helical" evidence="4">
    <location>
        <begin position="42"/>
        <end position="65"/>
    </location>
</feature>
<feature type="compositionally biased region" description="Basic and acidic residues" evidence="3">
    <location>
        <begin position="267"/>
        <end position="288"/>
    </location>
</feature>
<feature type="region of interest" description="Disordered" evidence="3">
    <location>
        <begin position="499"/>
        <end position="532"/>
    </location>
</feature>
<evidence type="ECO:0000313" key="5">
    <source>
        <dbReference type="EMBL" id="KAF5562443.1"/>
    </source>
</evidence>
<dbReference type="GO" id="GO:0043386">
    <property type="term" value="P:mycotoxin biosynthetic process"/>
    <property type="evidence" value="ECO:0007669"/>
    <property type="project" value="InterPro"/>
</dbReference>
<evidence type="ECO:0000256" key="4">
    <source>
        <dbReference type="SAM" id="Phobius"/>
    </source>
</evidence>
<comment type="caution">
    <text evidence="5">The sequence shown here is derived from an EMBL/GenBank/DDBJ whole genome shotgun (WGS) entry which is preliminary data.</text>
</comment>
<feature type="compositionally biased region" description="Acidic residues" evidence="3">
    <location>
        <begin position="250"/>
        <end position="266"/>
    </location>
</feature>
<evidence type="ECO:0000256" key="2">
    <source>
        <dbReference type="ARBA" id="ARBA00035112"/>
    </source>
</evidence>
<proteinExistence type="inferred from homology"/>
<evidence type="ECO:0000256" key="3">
    <source>
        <dbReference type="SAM" id="MobiDB-lite"/>
    </source>
</evidence>
<keyword evidence="4" id="KW-0812">Transmembrane</keyword>
<keyword evidence="6" id="KW-1185">Reference proteome</keyword>
<dbReference type="EMBL" id="JAAOAQ010000187">
    <property type="protein sequence ID" value="KAF5562443.1"/>
    <property type="molecule type" value="Genomic_DNA"/>
</dbReference>
<gene>
    <name evidence="5" type="ORF">FPHYL_5637</name>
</gene>
<dbReference type="AlphaFoldDB" id="A0A8H5JY03"/>
<comment type="pathway">
    <text evidence="1">Mycotoxin biosynthesis.</text>
</comment>
<dbReference type="Proteomes" id="UP000582016">
    <property type="component" value="Unassembled WGS sequence"/>
</dbReference>
<evidence type="ECO:0000313" key="6">
    <source>
        <dbReference type="Proteomes" id="UP000582016"/>
    </source>
</evidence>
<evidence type="ECO:0000256" key="1">
    <source>
        <dbReference type="ARBA" id="ARBA00004685"/>
    </source>
</evidence>
<keyword evidence="4" id="KW-1133">Transmembrane helix</keyword>
<keyword evidence="4" id="KW-0472">Membrane</keyword>
<comment type="similarity">
    <text evidence="2">Belongs to the ustYa family.</text>
</comment>
<feature type="region of interest" description="Disordered" evidence="3">
    <location>
        <begin position="237"/>
        <end position="289"/>
    </location>
</feature>
<accession>A0A8H5JY03</accession>
<dbReference type="PANTHER" id="PTHR33365">
    <property type="entry name" value="YALI0B05434P"/>
    <property type="match status" value="1"/>
</dbReference>
<dbReference type="InterPro" id="IPR021765">
    <property type="entry name" value="UstYa-like"/>
</dbReference>
<dbReference type="PANTHER" id="PTHR33365:SF4">
    <property type="entry name" value="CYCLOCHLOROTINE BIOSYNTHESIS PROTEIN O"/>
    <property type="match status" value="1"/>
</dbReference>